<sequence>SSSHATPSPVNESTGHLTGFHDLSGEIRNTIYRMSLTKDKSISIVRLLIHNLGTAPPALLQASKSIRQEASQIYYLENTFCFVDSALHANAVDHFFLQVGKLWPKFLQVEIFRT</sequence>
<keyword evidence="3" id="KW-1185">Reference proteome</keyword>
<reference evidence="2 3" key="1">
    <citation type="journal article" date="2012" name="PLoS Pathog.">
        <title>Diverse lifestyles and strategies of plant pathogenesis encoded in the genomes of eighteen Dothideomycetes fungi.</title>
        <authorList>
            <person name="Ohm R.A."/>
            <person name="Feau N."/>
            <person name="Henrissat B."/>
            <person name="Schoch C.L."/>
            <person name="Horwitz B.A."/>
            <person name="Barry K.W."/>
            <person name="Condon B.J."/>
            <person name="Copeland A.C."/>
            <person name="Dhillon B."/>
            <person name="Glaser F."/>
            <person name="Hesse C.N."/>
            <person name="Kosti I."/>
            <person name="LaButti K."/>
            <person name="Lindquist E.A."/>
            <person name="Lucas S."/>
            <person name="Salamov A.A."/>
            <person name="Bradshaw R.E."/>
            <person name="Ciuffetti L."/>
            <person name="Hamelin R.C."/>
            <person name="Kema G.H.J."/>
            <person name="Lawrence C."/>
            <person name="Scott J.A."/>
            <person name="Spatafora J.W."/>
            <person name="Turgeon B.G."/>
            <person name="de Wit P.J.G.M."/>
            <person name="Zhong S."/>
            <person name="Goodwin S.B."/>
            <person name="Grigoriev I.V."/>
        </authorList>
    </citation>
    <scope>NUCLEOTIDE SEQUENCE [LARGE SCALE GENOMIC DNA]</scope>
    <source>
        <strain evidence="2 3">SO2202</strain>
    </source>
</reference>
<protein>
    <submittedName>
        <fullName evidence="2">Uncharacterized protein</fullName>
    </submittedName>
</protein>
<dbReference type="RefSeq" id="XP_016765640.1">
    <property type="nucleotide sequence ID" value="XM_016908445.1"/>
</dbReference>
<dbReference type="Proteomes" id="UP000016931">
    <property type="component" value="Unassembled WGS sequence"/>
</dbReference>
<feature type="compositionally biased region" description="Polar residues" evidence="1">
    <location>
        <begin position="1"/>
        <end position="16"/>
    </location>
</feature>
<dbReference type="OrthoDB" id="62952at2759"/>
<dbReference type="HOGENOM" id="CLU_2127079_0_0_1"/>
<organism evidence="2 3">
    <name type="scientific">Sphaerulina musiva (strain SO2202)</name>
    <name type="common">Poplar stem canker fungus</name>
    <name type="synonym">Septoria musiva</name>
    <dbReference type="NCBI Taxonomy" id="692275"/>
    <lineage>
        <taxon>Eukaryota</taxon>
        <taxon>Fungi</taxon>
        <taxon>Dikarya</taxon>
        <taxon>Ascomycota</taxon>
        <taxon>Pezizomycotina</taxon>
        <taxon>Dothideomycetes</taxon>
        <taxon>Dothideomycetidae</taxon>
        <taxon>Mycosphaerellales</taxon>
        <taxon>Mycosphaerellaceae</taxon>
        <taxon>Sphaerulina</taxon>
    </lineage>
</organism>
<dbReference type="EMBL" id="KB456260">
    <property type="protein sequence ID" value="EMF17519.1"/>
    <property type="molecule type" value="Genomic_DNA"/>
</dbReference>
<dbReference type="eggNOG" id="ENOG502RP2D">
    <property type="taxonomic scope" value="Eukaryota"/>
</dbReference>
<gene>
    <name evidence="2" type="ORF">SEPMUDRAFT_28768</name>
</gene>
<evidence type="ECO:0000313" key="2">
    <source>
        <dbReference type="EMBL" id="EMF17519.1"/>
    </source>
</evidence>
<proteinExistence type="predicted"/>
<dbReference type="AlphaFoldDB" id="N1QNS0"/>
<feature type="non-terminal residue" evidence="2">
    <location>
        <position position="1"/>
    </location>
</feature>
<accession>N1QNS0</accession>
<evidence type="ECO:0000313" key="3">
    <source>
        <dbReference type="Proteomes" id="UP000016931"/>
    </source>
</evidence>
<feature type="region of interest" description="Disordered" evidence="1">
    <location>
        <begin position="1"/>
        <end position="21"/>
    </location>
</feature>
<feature type="non-terminal residue" evidence="2">
    <location>
        <position position="114"/>
    </location>
</feature>
<dbReference type="GeneID" id="27905582"/>
<evidence type="ECO:0000256" key="1">
    <source>
        <dbReference type="SAM" id="MobiDB-lite"/>
    </source>
</evidence>
<name>N1QNS0_SPHMS</name>